<evidence type="ECO:0000256" key="10">
    <source>
        <dbReference type="ARBA" id="ARBA00023224"/>
    </source>
</evidence>
<dbReference type="GO" id="GO:0005886">
    <property type="term" value="C:plasma membrane"/>
    <property type="evidence" value="ECO:0007669"/>
    <property type="project" value="UniProtKB-SubCell"/>
</dbReference>
<evidence type="ECO:0000256" key="4">
    <source>
        <dbReference type="ARBA" id="ARBA00022989"/>
    </source>
</evidence>
<dbReference type="PROSITE" id="PS50262">
    <property type="entry name" value="G_PROTEIN_RECEP_F1_2"/>
    <property type="match status" value="1"/>
</dbReference>
<accession>A0A9B0UB44</accession>
<feature type="transmembrane region" description="Helical" evidence="17">
    <location>
        <begin position="341"/>
        <end position="363"/>
    </location>
</feature>
<dbReference type="CTD" id="84634"/>
<evidence type="ECO:0000256" key="15">
    <source>
        <dbReference type="ARBA" id="ARBA00083902"/>
    </source>
</evidence>
<feature type="transmembrane region" description="Helical" evidence="17">
    <location>
        <begin position="300"/>
        <end position="321"/>
    </location>
</feature>
<keyword evidence="2" id="KW-1003">Cell membrane</keyword>
<feature type="transmembrane region" description="Helical" evidence="17">
    <location>
        <begin position="447"/>
        <end position="469"/>
    </location>
</feature>
<keyword evidence="9" id="KW-0325">Glycoprotein</keyword>
<reference evidence="20" key="1">
    <citation type="submission" date="2025-08" db="UniProtKB">
        <authorList>
            <consortium name="RefSeq"/>
        </authorList>
    </citation>
    <scope>IDENTIFICATION</scope>
    <source>
        <tissue evidence="20">Spleen</tissue>
    </source>
</reference>
<protein>
    <recommendedName>
        <fullName evidence="11">KiSS-1 receptor</fullName>
    </recommendedName>
    <alternativeName>
        <fullName evidence="15">G-protein coupled receptor 54</fullName>
    </alternativeName>
    <alternativeName>
        <fullName evidence="12">G-protein coupled receptor OT7T175</fullName>
    </alternativeName>
    <alternativeName>
        <fullName evidence="14">Kisspeptins receptor</fullName>
    </alternativeName>
    <alternativeName>
        <fullName evidence="13">Metastin receptor</fullName>
    </alternativeName>
</protein>
<feature type="transmembrane region" description="Helical" evidence="17">
    <location>
        <begin position="263"/>
        <end position="288"/>
    </location>
</feature>
<keyword evidence="6 17" id="KW-0472">Membrane</keyword>
<feature type="compositionally biased region" description="Basic and acidic residues" evidence="16">
    <location>
        <begin position="13"/>
        <end position="29"/>
    </location>
</feature>
<comment type="subcellular location">
    <subcellularLocation>
        <location evidence="1">Cell membrane</location>
        <topology evidence="1">Multi-pass membrane protein</topology>
    </subcellularLocation>
</comment>
<dbReference type="Pfam" id="PF00001">
    <property type="entry name" value="7tm_1"/>
    <property type="match status" value="1"/>
</dbReference>
<dbReference type="AlphaFoldDB" id="A0A9B0UB44"/>
<evidence type="ECO:0000259" key="18">
    <source>
        <dbReference type="PROSITE" id="PS50262"/>
    </source>
</evidence>
<dbReference type="Proteomes" id="UP000504623">
    <property type="component" value="Unplaced"/>
</dbReference>
<feature type="transmembrane region" description="Helical" evidence="17">
    <location>
        <begin position="489"/>
        <end position="509"/>
    </location>
</feature>
<evidence type="ECO:0000256" key="8">
    <source>
        <dbReference type="ARBA" id="ARBA00023170"/>
    </source>
</evidence>
<keyword evidence="3 17" id="KW-0812">Transmembrane</keyword>
<dbReference type="InterPro" id="IPR017452">
    <property type="entry name" value="GPCR_Rhodpsn_7TM"/>
</dbReference>
<evidence type="ECO:0000256" key="14">
    <source>
        <dbReference type="ARBA" id="ARBA00078301"/>
    </source>
</evidence>
<keyword evidence="19" id="KW-1185">Reference proteome</keyword>
<dbReference type="OrthoDB" id="2132067at2759"/>
<feature type="compositionally biased region" description="Polar residues" evidence="16">
    <location>
        <begin position="148"/>
        <end position="158"/>
    </location>
</feature>
<feature type="transmembrane region" description="Helical" evidence="17">
    <location>
        <begin position="226"/>
        <end position="251"/>
    </location>
</feature>
<keyword evidence="10" id="KW-0807">Transducer</keyword>
<evidence type="ECO:0000256" key="17">
    <source>
        <dbReference type="SAM" id="Phobius"/>
    </source>
</evidence>
<dbReference type="GeneID" id="102825855"/>
<dbReference type="PRINTS" id="PR00237">
    <property type="entry name" value="GPCRRHODOPSN"/>
</dbReference>
<evidence type="ECO:0000256" key="2">
    <source>
        <dbReference type="ARBA" id="ARBA00022475"/>
    </source>
</evidence>
<evidence type="ECO:0000256" key="1">
    <source>
        <dbReference type="ARBA" id="ARBA00004651"/>
    </source>
</evidence>
<keyword evidence="5" id="KW-0297">G-protein coupled receptor</keyword>
<evidence type="ECO:0000256" key="3">
    <source>
        <dbReference type="ARBA" id="ARBA00022692"/>
    </source>
</evidence>
<dbReference type="SUPFAM" id="SSF81321">
    <property type="entry name" value="Family A G protein-coupled receptor-like"/>
    <property type="match status" value="1"/>
</dbReference>
<evidence type="ECO:0000256" key="16">
    <source>
        <dbReference type="SAM" id="MobiDB-lite"/>
    </source>
</evidence>
<evidence type="ECO:0000256" key="11">
    <source>
        <dbReference type="ARBA" id="ARBA00069518"/>
    </source>
</evidence>
<keyword evidence="8 20" id="KW-0675">Receptor</keyword>
<dbReference type="FunFam" id="1.20.1070.10:FF:000171">
    <property type="entry name" value="KISS1 receptor b"/>
    <property type="match status" value="1"/>
</dbReference>
<evidence type="ECO:0000256" key="9">
    <source>
        <dbReference type="ARBA" id="ARBA00023180"/>
    </source>
</evidence>
<dbReference type="CDD" id="cd15095">
    <property type="entry name" value="7tmA_KiSS1R"/>
    <property type="match status" value="1"/>
</dbReference>
<evidence type="ECO:0000313" key="19">
    <source>
        <dbReference type="Proteomes" id="UP000504623"/>
    </source>
</evidence>
<organism evidence="19 20">
    <name type="scientific">Chrysochloris asiatica</name>
    <name type="common">Cape golden mole</name>
    <dbReference type="NCBI Taxonomy" id="185453"/>
    <lineage>
        <taxon>Eukaryota</taxon>
        <taxon>Metazoa</taxon>
        <taxon>Chordata</taxon>
        <taxon>Craniata</taxon>
        <taxon>Vertebrata</taxon>
        <taxon>Euteleostomi</taxon>
        <taxon>Mammalia</taxon>
        <taxon>Eutheria</taxon>
        <taxon>Afrotheria</taxon>
        <taxon>Chrysochloridae</taxon>
        <taxon>Chrysochlorinae</taxon>
        <taxon>Chrysochloris</taxon>
    </lineage>
</organism>
<evidence type="ECO:0000313" key="20">
    <source>
        <dbReference type="RefSeq" id="XP_006876800.1"/>
    </source>
</evidence>
<dbReference type="InterPro" id="IPR008103">
    <property type="entry name" value="KiSS_1_rcpt"/>
</dbReference>
<feature type="region of interest" description="Disordered" evidence="16">
    <location>
        <begin position="1"/>
        <end position="59"/>
    </location>
</feature>
<evidence type="ECO:0000256" key="5">
    <source>
        <dbReference type="ARBA" id="ARBA00023040"/>
    </source>
</evidence>
<keyword evidence="7" id="KW-1015">Disulfide bond</keyword>
<name>A0A9B0UB44_CHRAS</name>
<dbReference type="GO" id="GO:0008528">
    <property type="term" value="F:G protein-coupled peptide receptor activity"/>
    <property type="evidence" value="ECO:0007669"/>
    <property type="project" value="UniProtKB-ARBA"/>
</dbReference>
<evidence type="ECO:0000256" key="7">
    <source>
        <dbReference type="ARBA" id="ARBA00023157"/>
    </source>
</evidence>
<sequence length="581" mass="61980">MVRGCCRPAGPSRAREEVTAREAGPEERAPTQGRGDATGGGAGTVARDPRGAGKLRLGADTGRGRWEVDRHRAGTLEVDTHRAGTLEVDKHRQMQAAPPGVRPFLTREEGGRKKSVVQVNGGRADRGCSGQCLKGGGARGARAINAQRLPSEQTSRLAQRSRPSDPRPPAQILSELRGRGGEATRAATTAGSNASWWAPGNASGCPGCGVNTSDGPAPAPQTVDAWLVPLFFAALMLLGLTGNSLVIYVVCRDKQMRTVTNFYIANLAATDVTFLLCCVPFTALLYPLPAWVLGDFMCKFVNYIQQVSVQATCATLTAMSVDRWYVTVFPLRALHRRTPRLALAISLSIWVGSAAVSAPVLALHRLSPGPRTYCSEAFPSRALERAFALYNLLALYLLPLLATCACYGAMLRHLGRASVRPAPADGALQGQLLAERAGAVRAKVSRLVAAVVLLFAACWGPIQLFLVLQALGPAGAWHPRSYAAYALKIWAHCMSYSNSALNPLLYAFLGSHFRQAFRRVCPCAPRRSRRPCRSGPSDPAAPHAELHSLAAHPAPDRTPKPCSSGSGARRLCVLGQEAAPL</sequence>
<feature type="region of interest" description="Disordered" evidence="16">
    <location>
        <begin position="145"/>
        <end position="171"/>
    </location>
</feature>
<proteinExistence type="predicted"/>
<dbReference type="InterPro" id="IPR000276">
    <property type="entry name" value="GPCR_Rhodpsn"/>
</dbReference>
<evidence type="ECO:0000256" key="6">
    <source>
        <dbReference type="ARBA" id="ARBA00023136"/>
    </source>
</evidence>
<dbReference type="PANTHER" id="PTHR45695">
    <property type="entry name" value="LEUCOKININ RECEPTOR-RELATED"/>
    <property type="match status" value="1"/>
</dbReference>
<keyword evidence="4 17" id="KW-1133">Transmembrane helix</keyword>
<dbReference type="Gene3D" id="1.20.1070.10">
    <property type="entry name" value="Rhodopsin 7-helix transmembrane proteins"/>
    <property type="match status" value="1"/>
</dbReference>
<dbReference type="PRINTS" id="PR01728">
    <property type="entry name" value="KISS1RECEPTR"/>
</dbReference>
<evidence type="ECO:0000256" key="13">
    <source>
        <dbReference type="ARBA" id="ARBA00076859"/>
    </source>
</evidence>
<evidence type="ECO:0000256" key="12">
    <source>
        <dbReference type="ARBA" id="ARBA00075564"/>
    </source>
</evidence>
<dbReference type="PANTHER" id="PTHR45695:SF23">
    <property type="entry name" value="GALANIN-LIKE G-PROTEIN COUPLED RECEPTOR NPR-9"/>
    <property type="match status" value="1"/>
</dbReference>
<gene>
    <name evidence="20" type="primary">KISS1R</name>
</gene>
<feature type="transmembrane region" description="Helical" evidence="17">
    <location>
        <begin position="388"/>
        <end position="410"/>
    </location>
</feature>
<dbReference type="RefSeq" id="XP_006876800.1">
    <property type="nucleotide sequence ID" value="XM_006876738.1"/>
</dbReference>
<feature type="domain" description="G-protein coupled receptors family 1 profile" evidence="18">
    <location>
        <begin position="242"/>
        <end position="506"/>
    </location>
</feature>